<reference evidence="3" key="1">
    <citation type="submission" date="2016-06" db="EMBL/GenBank/DDBJ databases">
        <authorList>
            <person name="Varghese N."/>
            <person name="Submissions Spin"/>
        </authorList>
    </citation>
    <scope>NUCLEOTIDE SEQUENCE [LARGE SCALE GENOMIC DNA]</scope>
    <source>
        <strain evidence="3">DSM 45246</strain>
    </source>
</reference>
<dbReference type="EMBL" id="FMCS01000004">
    <property type="protein sequence ID" value="SCE96305.1"/>
    <property type="molecule type" value="Genomic_DNA"/>
</dbReference>
<protein>
    <submittedName>
        <fullName evidence="2">Uncharacterized protein</fullName>
    </submittedName>
</protein>
<keyword evidence="1" id="KW-0812">Transmembrane</keyword>
<keyword evidence="1" id="KW-1133">Transmembrane helix</keyword>
<evidence type="ECO:0000313" key="2">
    <source>
        <dbReference type="EMBL" id="SCE96305.1"/>
    </source>
</evidence>
<organism evidence="2 3">
    <name type="scientific">Micromonospora chaiyaphumensis</name>
    <dbReference type="NCBI Taxonomy" id="307119"/>
    <lineage>
        <taxon>Bacteria</taxon>
        <taxon>Bacillati</taxon>
        <taxon>Actinomycetota</taxon>
        <taxon>Actinomycetes</taxon>
        <taxon>Micromonosporales</taxon>
        <taxon>Micromonosporaceae</taxon>
        <taxon>Micromonospora</taxon>
    </lineage>
</organism>
<gene>
    <name evidence="2" type="ORF">GA0070214_10449</name>
</gene>
<sequence length="39" mass="4217">MFTHALIDVAVAPAAWGLLLVARPRVRRPALAGRDAHRA</sequence>
<evidence type="ECO:0000256" key="1">
    <source>
        <dbReference type="SAM" id="Phobius"/>
    </source>
</evidence>
<dbReference type="AlphaFoldDB" id="A0A1C4WJB0"/>
<evidence type="ECO:0000313" key="3">
    <source>
        <dbReference type="Proteomes" id="UP000199629"/>
    </source>
</evidence>
<keyword evidence="3" id="KW-1185">Reference proteome</keyword>
<keyword evidence="1" id="KW-0472">Membrane</keyword>
<name>A0A1C4WJB0_9ACTN</name>
<proteinExistence type="predicted"/>
<feature type="transmembrane region" description="Helical" evidence="1">
    <location>
        <begin position="6"/>
        <end position="22"/>
    </location>
</feature>
<dbReference type="Proteomes" id="UP000199629">
    <property type="component" value="Unassembled WGS sequence"/>
</dbReference>
<accession>A0A1C4WJB0</accession>